<protein>
    <submittedName>
        <fullName evidence="2">Uncharacterized protein</fullName>
    </submittedName>
</protein>
<feature type="region of interest" description="Disordered" evidence="1">
    <location>
        <begin position="1"/>
        <end position="26"/>
    </location>
</feature>
<reference evidence="3" key="1">
    <citation type="journal article" date="2019" name="Int. J. Syst. Evol. Microbiol.">
        <title>The Global Catalogue of Microorganisms (GCM) 10K type strain sequencing project: providing services to taxonomists for standard genome sequencing and annotation.</title>
        <authorList>
            <consortium name="The Broad Institute Genomics Platform"/>
            <consortium name="The Broad Institute Genome Sequencing Center for Infectious Disease"/>
            <person name="Wu L."/>
            <person name="Ma J."/>
        </authorList>
    </citation>
    <scope>NUCLEOTIDE SEQUENCE [LARGE SCALE GENOMIC DNA]</scope>
    <source>
        <strain evidence="3">JCM 6922</strain>
    </source>
</reference>
<dbReference type="RefSeq" id="WP_344605604.1">
    <property type="nucleotide sequence ID" value="NZ_BAAATK010000027.1"/>
</dbReference>
<gene>
    <name evidence="2" type="ORF">GCM10010421_41400</name>
</gene>
<dbReference type="Proteomes" id="UP001500460">
    <property type="component" value="Unassembled WGS sequence"/>
</dbReference>
<evidence type="ECO:0000313" key="2">
    <source>
        <dbReference type="EMBL" id="GAA2445711.1"/>
    </source>
</evidence>
<dbReference type="EMBL" id="BAAATK010000027">
    <property type="protein sequence ID" value="GAA2445711.1"/>
    <property type="molecule type" value="Genomic_DNA"/>
</dbReference>
<name>A0ABP5X5A5_9ACTN</name>
<evidence type="ECO:0000256" key="1">
    <source>
        <dbReference type="SAM" id="MobiDB-lite"/>
    </source>
</evidence>
<evidence type="ECO:0000313" key="3">
    <source>
        <dbReference type="Proteomes" id="UP001500460"/>
    </source>
</evidence>
<organism evidence="2 3">
    <name type="scientific">Streptomyces glaucus</name>
    <dbReference type="NCBI Taxonomy" id="284029"/>
    <lineage>
        <taxon>Bacteria</taxon>
        <taxon>Bacillati</taxon>
        <taxon>Actinomycetota</taxon>
        <taxon>Actinomycetes</taxon>
        <taxon>Kitasatosporales</taxon>
        <taxon>Streptomycetaceae</taxon>
        <taxon>Streptomyces</taxon>
    </lineage>
</organism>
<accession>A0ABP5X5A5</accession>
<comment type="caution">
    <text evidence="2">The sequence shown here is derived from an EMBL/GenBank/DDBJ whole genome shotgun (WGS) entry which is preliminary data.</text>
</comment>
<sequence length="74" mass="7924">MTKATRLGPYTYLPAPAHGSPAPNGALTKGGLPVTLRVTEPILRNFLDILAELEADLGRRWITAQGTSGRRPAE</sequence>
<proteinExistence type="predicted"/>
<keyword evidence="3" id="KW-1185">Reference proteome</keyword>